<proteinExistence type="predicted"/>
<sequence>ENLILRRIDDILQENTGSAVLFLCYQEVKKIVHNTEITELHAEENRIARKNSLLRTATLHGVSVKCLCWSFSERPMRREDRWDIGMEELNN</sequence>
<dbReference type="EMBL" id="KI668782">
    <property type="protein sequence ID" value="ETN71330.1"/>
    <property type="molecule type" value="Genomic_DNA"/>
</dbReference>
<organism evidence="1 2">
    <name type="scientific">Necator americanus</name>
    <name type="common">Human hookworm</name>
    <dbReference type="NCBI Taxonomy" id="51031"/>
    <lineage>
        <taxon>Eukaryota</taxon>
        <taxon>Metazoa</taxon>
        <taxon>Ecdysozoa</taxon>
        <taxon>Nematoda</taxon>
        <taxon>Chromadorea</taxon>
        <taxon>Rhabditida</taxon>
        <taxon>Rhabditina</taxon>
        <taxon>Rhabditomorpha</taxon>
        <taxon>Strongyloidea</taxon>
        <taxon>Ancylostomatidae</taxon>
        <taxon>Bunostominae</taxon>
        <taxon>Necator</taxon>
    </lineage>
</organism>
<dbReference type="KEGG" id="nai:NECAME_19386"/>
<reference evidence="2" key="1">
    <citation type="journal article" date="2014" name="Nat. Genet.">
        <title>Genome of the human hookworm Necator americanus.</title>
        <authorList>
            <person name="Tang Y.T."/>
            <person name="Gao X."/>
            <person name="Rosa B.A."/>
            <person name="Abubucker S."/>
            <person name="Hallsworth-Pepin K."/>
            <person name="Martin J."/>
            <person name="Tyagi R."/>
            <person name="Heizer E."/>
            <person name="Zhang X."/>
            <person name="Bhonagiri-Palsikar V."/>
            <person name="Minx P."/>
            <person name="Warren W.C."/>
            <person name="Wang Q."/>
            <person name="Zhan B."/>
            <person name="Hotez P.J."/>
            <person name="Sternberg P.W."/>
            <person name="Dougall A."/>
            <person name="Gaze S.T."/>
            <person name="Mulvenna J."/>
            <person name="Sotillo J."/>
            <person name="Ranganathan S."/>
            <person name="Rabelo E.M."/>
            <person name="Wilson R.K."/>
            <person name="Felgner P.L."/>
            <person name="Bethony J."/>
            <person name="Hawdon J.M."/>
            <person name="Gasser R.B."/>
            <person name="Loukas A."/>
            <person name="Mitreva M."/>
        </authorList>
    </citation>
    <scope>NUCLEOTIDE SEQUENCE [LARGE SCALE GENOMIC DNA]</scope>
</reference>
<dbReference type="AlphaFoldDB" id="W2SNW8"/>
<gene>
    <name evidence="1" type="ORF">NECAME_19386</name>
</gene>
<evidence type="ECO:0000313" key="2">
    <source>
        <dbReference type="Proteomes" id="UP000053676"/>
    </source>
</evidence>
<name>W2SNW8_NECAM</name>
<accession>W2SNW8</accession>
<evidence type="ECO:0000313" key="1">
    <source>
        <dbReference type="EMBL" id="ETN71330.1"/>
    </source>
</evidence>
<feature type="non-terminal residue" evidence="1">
    <location>
        <position position="1"/>
    </location>
</feature>
<keyword evidence="2" id="KW-1185">Reference proteome</keyword>
<protein>
    <submittedName>
        <fullName evidence="1">Uncharacterized protein</fullName>
    </submittedName>
</protein>
<dbReference type="Proteomes" id="UP000053676">
    <property type="component" value="Unassembled WGS sequence"/>
</dbReference>